<sequence length="514" mass="57666">MTTKQFIFTHTSECTNKDFRSEVDLDDIQGDVVVQFPKRVEDFIFFKIRDGALFKQHTMPSILPKISSAKAVIGTRESIAHFKATGAKELLSTGFINIGFTYNGLKILGLDPEELYAGFATPDVLKQGQLVCAEKLGDPMEDGKPKEWIDEFKKQHDQIHGILLIAGDSDSTLQKFRDDVKLALGNNAEVIYELRGQVRPGANKGHEHFGWKDGISNPWLKGVFCECQKFPGQLEAERGNILVGHPGDNDRTSSDKSKAFKRPGWAKNGSYMAFRQYDQLVPEFHKWTVDNAIDLKIPGMSPDQLREKGAALRAAQLVGRWPSGTPLELSPHEDNLSIASNPKRVNDFLFKPDDQTKCPFSAHIRKLNPRVDYSNSDNDRLKFNFGENSIIRAGIAYGPEVEPEENKEHKTRHSRGLAFVAYQNDIIQGFQLQQTAWANNTEFPPTKHNGPNFDFWGLDPLIGQNQQSQPAEARVTTDNVGNSVNIGRFIIPRGGAYFFVPPLQTLKQLCAVHM</sequence>
<gene>
    <name evidence="10" type="ORF">RDB_LOCUS149889</name>
</gene>
<keyword evidence="3" id="KW-0349">Heme</keyword>
<keyword evidence="6" id="KW-0408">Iron</keyword>
<keyword evidence="5" id="KW-0560">Oxidoreductase</keyword>
<dbReference type="GO" id="GO:0004601">
    <property type="term" value="F:peroxidase activity"/>
    <property type="evidence" value="ECO:0007669"/>
    <property type="project" value="UniProtKB-KW"/>
</dbReference>
<dbReference type="PROSITE" id="PS51404">
    <property type="entry name" value="DYP_PEROXIDASE"/>
    <property type="match status" value="1"/>
</dbReference>
<name>A0A8H3CQJ5_9AGAM</name>
<accession>A0A8H3CQJ5</accession>
<dbReference type="InterPro" id="IPR011008">
    <property type="entry name" value="Dimeric_a/b-barrel"/>
</dbReference>
<dbReference type="InterPro" id="IPR006314">
    <property type="entry name" value="Dyp_peroxidase"/>
</dbReference>
<keyword evidence="2" id="KW-0575">Peroxidase</keyword>
<comment type="cofactor">
    <cofactor evidence="1">
        <name>heme b</name>
        <dbReference type="ChEBI" id="CHEBI:60344"/>
    </cofactor>
</comment>
<comment type="similarity">
    <text evidence="7">Belongs to the DyP-type peroxidase family.</text>
</comment>
<dbReference type="GO" id="GO:0046872">
    <property type="term" value="F:metal ion binding"/>
    <property type="evidence" value="ECO:0007669"/>
    <property type="project" value="UniProtKB-KW"/>
</dbReference>
<dbReference type="GO" id="GO:0005829">
    <property type="term" value="C:cytosol"/>
    <property type="evidence" value="ECO:0007669"/>
    <property type="project" value="TreeGrafter"/>
</dbReference>
<protein>
    <recommendedName>
        <fullName evidence="9">DyP dimeric alpha+beta barrel domain-containing protein</fullName>
    </recommendedName>
</protein>
<dbReference type="AlphaFoldDB" id="A0A8H3CQJ5"/>
<evidence type="ECO:0000256" key="4">
    <source>
        <dbReference type="ARBA" id="ARBA00022723"/>
    </source>
</evidence>
<dbReference type="NCBIfam" id="TIGR01413">
    <property type="entry name" value="Dyp_perox_fam"/>
    <property type="match status" value="1"/>
</dbReference>
<keyword evidence="4" id="KW-0479">Metal-binding</keyword>
<reference evidence="10" key="1">
    <citation type="submission" date="2021-01" db="EMBL/GenBank/DDBJ databases">
        <authorList>
            <person name="Kaushik A."/>
        </authorList>
    </citation>
    <scope>NUCLEOTIDE SEQUENCE</scope>
    <source>
        <strain evidence="10">AG1-1A</strain>
    </source>
</reference>
<evidence type="ECO:0000256" key="6">
    <source>
        <dbReference type="ARBA" id="ARBA00023004"/>
    </source>
</evidence>
<evidence type="ECO:0000256" key="1">
    <source>
        <dbReference type="ARBA" id="ARBA00001970"/>
    </source>
</evidence>
<dbReference type="PANTHER" id="PTHR30521:SF4">
    <property type="entry name" value="DEFERROCHELATASE"/>
    <property type="match status" value="1"/>
</dbReference>
<dbReference type="Pfam" id="PF21105">
    <property type="entry name" value="DyP_N"/>
    <property type="match status" value="1"/>
</dbReference>
<evidence type="ECO:0000256" key="8">
    <source>
        <dbReference type="SAM" id="MobiDB-lite"/>
    </source>
</evidence>
<evidence type="ECO:0000313" key="11">
    <source>
        <dbReference type="Proteomes" id="UP000663840"/>
    </source>
</evidence>
<organism evidence="10 11">
    <name type="scientific">Rhizoctonia solani</name>
    <dbReference type="NCBI Taxonomy" id="456999"/>
    <lineage>
        <taxon>Eukaryota</taxon>
        <taxon>Fungi</taxon>
        <taxon>Dikarya</taxon>
        <taxon>Basidiomycota</taxon>
        <taxon>Agaricomycotina</taxon>
        <taxon>Agaricomycetes</taxon>
        <taxon>Cantharellales</taxon>
        <taxon>Ceratobasidiaceae</taxon>
        <taxon>Rhizoctonia</taxon>
    </lineage>
</organism>
<evidence type="ECO:0000256" key="2">
    <source>
        <dbReference type="ARBA" id="ARBA00022559"/>
    </source>
</evidence>
<comment type="caution">
    <text evidence="10">The sequence shown here is derived from an EMBL/GenBank/DDBJ whole genome shotgun (WGS) entry which is preliminary data.</text>
</comment>
<feature type="domain" description="DyP dimeric alpha+beta barrel" evidence="9">
    <location>
        <begin position="27"/>
        <end position="200"/>
    </location>
</feature>
<evidence type="ECO:0000256" key="3">
    <source>
        <dbReference type="ARBA" id="ARBA00022617"/>
    </source>
</evidence>
<dbReference type="EMBL" id="CAJMWR010004273">
    <property type="protein sequence ID" value="CAE6492454.1"/>
    <property type="molecule type" value="Genomic_DNA"/>
</dbReference>
<dbReference type="PANTHER" id="PTHR30521">
    <property type="entry name" value="DEFERROCHELATASE/PEROXIDASE"/>
    <property type="match status" value="1"/>
</dbReference>
<feature type="compositionally biased region" description="Basic and acidic residues" evidence="8">
    <location>
        <begin position="247"/>
        <end position="258"/>
    </location>
</feature>
<feature type="region of interest" description="Disordered" evidence="8">
    <location>
        <begin position="240"/>
        <end position="261"/>
    </location>
</feature>
<evidence type="ECO:0000256" key="7">
    <source>
        <dbReference type="ARBA" id="ARBA00025737"/>
    </source>
</evidence>
<dbReference type="SUPFAM" id="SSF54909">
    <property type="entry name" value="Dimeric alpha+beta barrel"/>
    <property type="match status" value="1"/>
</dbReference>
<dbReference type="InterPro" id="IPR049509">
    <property type="entry name" value="DyP_N"/>
</dbReference>
<evidence type="ECO:0000256" key="5">
    <source>
        <dbReference type="ARBA" id="ARBA00023002"/>
    </source>
</evidence>
<dbReference type="GO" id="GO:0020037">
    <property type="term" value="F:heme binding"/>
    <property type="evidence" value="ECO:0007669"/>
    <property type="project" value="InterPro"/>
</dbReference>
<evidence type="ECO:0000259" key="9">
    <source>
        <dbReference type="Pfam" id="PF21105"/>
    </source>
</evidence>
<evidence type="ECO:0000313" key="10">
    <source>
        <dbReference type="EMBL" id="CAE6492454.1"/>
    </source>
</evidence>
<proteinExistence type="inferred from homology"/>
<dbReference type="Proteomes" id="UP000663840">
    <property type="component" value="Unassembled WGS sequence"/>
</dbReference>